<dbReference type="InterPro" id="IPR001345">
    <property type="entry name" value="PG/BPGM_mutase_AS"/>
</dbReference>
<dbReference type="PANTHER" id="PTHR46517">
    <property type="entry name" value="FRUCTOSE-2,6-BISPHOSPHATASE TIGAR"/>
    <property type="match status" value="1"/>
</dbReference>
<dbReference type="InterPro" id="IPR013078">
    <property type="entry name" value="His_Pase_superF_clade-1"/>
</dbReference>
<dbReference type="GO" id="GO:0016787">
    <property type="term" value="F:hydrolase activity"/>
    <property type="evidence" value="ECO:0007669"/>
    <property type="project" value="UniProtKB-KW"/>
</dbReference>
<dbReference type="EC" id="3.1.3.-" evidence="2"/>
<proteinExistence type="predicted"/>
<dbReference type="SMART" id="SM00855">
    <property type="entry name" value="PGAM"/>
    <property type="match status" value="1"/>
</dbReference>
<sequence length="216" mass="24651">MSNTQSNIPTKKTIYLIRHGETDFNRQGIVQGSGVDSDLNELGRAQAEAFFQSYQNVNFDKVYTSALKRTHQSVHKFIEAGIPWEQHSGLNEISWGIREGRVPNDIDNEYYKVLIESWVTGGVDMAAEGGESPLQVLERQKPAIETILSRPHEETVLVAMHGRAMRIILTMLLDKPLHEMDTFEHSNLCLYKLIYDYETKSFFAELECDTTHLFGL</sequence>
<keyword evidence="1 2" id="KW-0378">Hydrolase</keyword>
<evidence type="ECO:0000313" key="3">
    <source>
        <dbReference type="Proteomes" id="UP001236507"/>
    </source>
</evidence>
<dbReference type="EMBL" id="JASHIF010000014">
    <property type="protein sequence ID" value="MDI9860845.1"/>
    <property type="molecule type" value="Genomic_DNA"/>
</dbReference>
<keyword evidence="3" id="KW-1185">Reference proteome</keyword>
<dbReference type="SUPFAM" id="SSF53254">
    <property type="entry name" value="Phosphoglycerate mutase-like"/>
    <property type="match status" value="1"/>
</dbReference>
<name>A0ABT6YBC6_9BACT</name>
<dbReference type="CDD" id="cd07067">
    <property type="entry name" value="HP_PGM_like"/>
    <property type="match status" value="1"/>
</dbReference>
<dbReference type="PIRSF" id="PIRSF000709">
    <property type="entry name" value="6PFK_2-Ptase"/>
    <property type="match status" value="1"/>
</dbReference>
<gene>
    <name evidence="2" type="ORF">QM524_16635</name>
</gene>
<dbReference type="Pfam" id="PF00300">
    <property type="entry name" value="His_Phos_1"/>
    <property type="match status" value="1"/>
</dbReference>
<dbReference type="PROSITE" id="PS00175">
    <property type="entry name" value="PG_MUTASE"/>
    <property type="match status" value="1"/>
</dbReference>
<dbReference type="InterPro" id="IPR029033">
    <property type="entry name" value="His_PPase_superfam"/>
</dbReference>
<dbReference type="PANTHER" id="PTHR46517:SF1">
    <property type="entry name" value="FRUCTOSE-2,6-BISPHOSPHATASE TIGAR"/>
    <property type="match status" value="1"/>
</dbReference>
<organism evidence="2 3">
    <name type="scientific">Flectobacillus roseus</name>
    <dbReference type="NCBI Taxonomy" id="502259"/>
    <lineage>
        <taxon>Bacteria</taxon>
        <taxon>Pseudomonadati</taxon>
        <taxon>Bacteroidota</taxon>
        <taxon>Cytophagia</taxon>
        <taxon>Cytophagales</taxon>
        <taxon>Flectobacillaceae</taxon>
        <taxon>Flectobacillus</taxon>
    </lineage>
</organism>
<protein>
    <submittedName>
        <fullName evidence="2">Histidine phosphatase family protein</fullName>
        <ecNumber evidence="2">3.1.3.-</ecNumber>
    </submittedName>
</protein>
<reference evidence="2 3" key="1">
    <citation type="submission" date="2023-05" db="EMBL/GenBank/DDBJ databases">
        <title>Novel species of genus Flectobacillus isolated from stream in China.</title>
        <authorList>
            <person name="Lu H."/>
        </authorList>
    </citation>
    <scope>NUCLEOTIDE SEQUENCE [LARGE SCALE GENOMIC DNA]</scope>
    <source>
        <strain evidence="2 3">KCTC 42575</strain>
    </source>
</reference>
<dbReference type="Proteomes" id="UP001236507">
    <property type="component" value="Unassembled WGS sequence"/>
</dbReference>
<evidence type="ECO:0000256" key="1">
    <source>
        <dbReference type="ARBA" id="ARBA00022801"/>
    </source>
</evidence>
<dbReference type="RefSeq" id="WP_095160677.1">
    <property type="nucleotide sequence ID" value="NZ_JASHIF010000014.1"/>
</dbReference>
<evidence type="ECO:0000313" key="2">
    <source>
        <dbReference type="EMBL" id="MDI9860845.1"/>
    </source>
</evidence>
<dbReference type="Gene3D" id="3.40.50.1240">
    <property type="entry name" value="Phosphoglycerate mutase-like"/>
    <property type="match status" value="1"/>
</dbReference>
<dbReference type="InterPro" id="IPR051695">
    <property type="entry name" value="Phosphoglycerate_Mutase"/>
</dbReference>
<accession>A0ABT6YBC6</accession>
<comment type="caution">
    <text evidence="2">The sequence shown here is derived from an EMBL/GenBank/DDBJ whole genome shotgun (WGS) entry which is preliminary data.</text>
</comment>